<proteinExistence type="predicted"/>
<name>A0ABS1TJS0_9BACI</name>
<evidence type="ECO:0000313" key="2">
    <source>
        <dbReference type="Proteomes" id="UP000623967"/>
    </source>
</evidence>
<accession>A0ABS1TJS0</accession>
<organism evidence="1 2">
    <name type="scientific">Neobacillus paridis</name>
    <dbReference type="NCBI Taxonomy" id="2803862"/>
    <lineage>
        <taxon>Bacteria</taxon>
        <taxon>Bacillati</taxon>
        <taxon>Bacillota</taxon>
        <taxon>Bacilli</taxon>
        <taxon>Bacillales</taxon>
        <taxon>Bacillaceae</taxon>
        <taxon>Neobacillus</taxon>
    </lineage>
</organism>
<comment type="caution">
    <text evidence="1">The sequence shown here is derived from an EMBL/GenBank/DDBJ whole genome shotgun (WGS) entry which is preliminary data.</text>
</comment>
<evidence type="ECO:0000313" key="1">
    <source>
        <dbReference type="EMBL" id="MBL4951563.1"/>
    </source>
</evidence>
<gene>
    <name evidence="1" type="ORF">JK635_04820</name>
</gene>
<dbReference type="Proteomes" id="UP000623967">
    <property type="component" value="Unassembled WGS sequence"/>
</dbReference>
<dbReference type="RefSeq" id="WP_202652850.1">
    <property type="nucleotide sequence ID" value="NZ_JAESWB010000045.1"/>
</dbReference>
<protein>
    <submittedName>
        <fullName evidence="1">Uncharacterized protein</fullName>
    </submittedName>
</protein>
<dbReference type="EMBL" id="JAESWB010000045">
    <property type="protein sequence ID" value="MBL4951563.1"/>
    <property type="molecule type" value="Genomic_DNA"/>
</dbReference>
<keyword evidence="2" id="KW-1185">Reference proteome</keyword>
<sequence length="58" mass="7183">MQYYYQFSREAKLLLVDFSEEKEELLYNSNPHPFMIPQIGKRPPFYTNPRYEQYYPVI</sequence>
<reference evidence="1 2" key="1">
    <citation type="submission" date="2021-01" db="EMBL/GenBank/DDBJ databases">
        <title>Genome public.</title>
        <authorList>
            <person name="Liu C."/>
            <person name="Sun Q."/>
        </authorList>
    </citation>
    <scope>NUCLEOTIDE SEQUENCE [LARGE SCALE GENOMIC DNA]</scope>
    <source>
        <strain evidence="1 2">YIM B02564</strain>
    </source>
</reference>